<sequence>MSLIIVLLLFYDTSNVWNVRLLGKWGFGLPYFPGEVISESITYVGSGSGFYIFDINNPRSIQKIGEFQTLGICLNSFSVYETLLCIPENRWGIGLYNISNLRNPIFISRYTNYRLLGRAHSVRFNGRYAYVACERGLVIIDFSDIHNPREIGHYYTPDDVAHSLFVSGNYAYLANGWGGLRIINIENPSQPYEVGRYILPTTCEDVYVRDTLAFTSFQEVLAGGGFLVLNISNPSNPTLVSRIDVGSNALTMAVNNNYAYLLTVYPTAVNIIDISRPESLKLLGRYLPPSQIDPAFWGIGAKGNLCFTCMIHDFGSKFIILDVSNPSTPVVLDSFGDFPLSTWEISGCGNFIYTSHLPADGISIFDISEPSQIRLTGTWQEDTVHYLQFKVDGNFLYTAGRSYTNKKRIFQIFDITDPENPRLIGYFETTGMGKGVDKKGNYVYFVYSNYMRRKYNLWVFDISEPSRPRIVATCSLPYPGKISISDKYCAIAGWSEGVILVDISNPTNPVLVSRIRTPDIAVYSLKFRFPYVYFVEVTGFGVVDFSEPTNPVLVFYDTLINQFYEVRAWGIDISEDLAFISAGPKGVLVYDITDPKRPKLCGFHRTFEWAQMVFYNEGKICIADAGGIAIFEYTGSHINQKKSFLSKKIKIKNNLLILGDEFEKVQNVNISIFNSLGQILKIIKNKREIPLFKIKKGIYFILIETDKKKIKEKVVLTY</sequence>
<name>A0A7V4FDD1_UNCW3</name>
<protein>
    <submittedName>
        <fullName evidence="1">T9SS type A sorting domain-containing protein</fullName>
    </submittedName>
</protein>
<dbReference type="PANTHER" id="PTHR46928">
    <property type="entry name" value="MESENCHYME-SPECIFIC CELL SURFACE GLYCOPROTEIN"/>
    <property type="match status" value="1"/>
</dbReference>
<dbReference type="SUPFAM" id="SSF50969">
    <property type="entry name" value="YVTN repeat-like/Quinoprotein amine dehydrogenase"/>
    <property type="match status" value="1"/>
</dbReference>
<dbReference type="InterPro" id="IPR052956">
    <property type="entry name" value="Mesenchyme-surface_protein"/>
</dbReference>
<dbReference type="InterPro" id="IPR026444">
    <property type="entry name" value="Secre_tail"/>
</dbReference>
<proteinExistence type="predicted"/>
<dbReference type="EMBL" id="DTBX01000065">
    <property type="protein sequence ID" value="HGQ55176.1"/>
    <property type="molecule type" value="Genomic_DNA"/>
</dbReference>
<dbReference type="InterPro" id="IPR011044">
    <property type="entry name" value="Quino_amine_DH_bsu"/>
</dbReference>
<dbReference type="AlphaFoldDB" id="A0A7V4FDD1"/>
<gene>
    <name evidence="1" type="ORF">ENU28_01770</name>
</gene>
<dbReference type="Pfam" id="PF08309">
    <property type="entry name" value="LVIVD"/>
    <property type="match status" value="10"/>
</dbReference>
<dbReference type="PANTHER" id="PTHR46928:SF1">
    <property type="entry name" value="MESENCHYME-SPECIFIC CELL SURFACE GLYCOPROTEIN"/>
    <property type="match status" value="1"/>
</dbReference>
<organism evidence="1">
    <name type="scientific">candidate division WOR-3 bacterium</name>
    <dbReference type="NCBI Taxonomy" id="2052148"/>
    <lineage>
        <taxon>Bacteria</taxon>
        <taxon>Bacteria division WOR-3</taxon>
    </lineage>
</organism>
<dbReference type="SUPFAM" id="SSF101908">
    <property type="entry name" value="Putative isomerase YbhE"/>
    <property type="match status" value="1"/>
</dbReference>
<accession>A0A7V4FDD1</accession>
<reference evidence="1" key="1">
    <citation type="journal article" date="2020" name="mSystems">
        <title>Genome- and Community-Level Interaction Insights into Carbon Utilization and Element Cycling Functions of Hydrothermarchaeota in Hydrothermal Sediment.</title>
        <authorList>
            <person name="Zhou Z."/>
            <person name="Liu Y."/>
            <person name="Xu W."/>
            <person name="Pan J."/>
            <person name="Luo Z.H."/>
            <person name="Li M."/>
        </authorList>
    </citation>
    <scope>NUCLEOTIDE SEQUENCE [LARGE SCALE GENOMIC DNA]</scope>
    <source>
        <strain evidence="1">SpSt-655</strain>
    </source>
</reference>
<comment type="caution">
    <text evidence="1">The sequence shown here is derived from an EMBL/GenBank/DDBJ whole genome shotgun (WGS) entry which is preliminary data.</text>
</comment>
<dbReference type="NCBIfam" id="TIGR04183">
    <property type="entry name" value="Por_Secre_tail"/>
    <property type="match status" value="1"/>
</dbReference>
<dbReference type="InterPro" id="IPR013211">
    <property type="entry name" value="LVIVD"/>
</dbReference>
<evidence type="ECO:0000313" key="1">
    <source>
        <dbReference type="EMBL" id="HGQ55176.1"/>
    </source>
</evidence>